<evidence type="ECO:0000256" key="1">
    <source>
        <dbReference type="SAM" id="MobiDB-lite"/>
    </source>
</evidence>
<dbReference type="AlphaFoldDB" id="A0A4R3JAU3"/>
<dbReference type="InterPro" id="IPR043129">
    <property type="entry name" value="ATPase_NBD"/>
</dbReference>
<organism evidence="3 4">
    <name type="scientific">Varunaivibrio sulfuroxidans</name>
    <dbReference type="NCBI Taxonomy" id="1773489"/>
    <lineage>
        <taxon>Bacteria</taxon>
        <taxon>Pseudomonadati</taxon>
        <taxon>Pseudomonadota</taxon>
        <taxon>Alphaproteobacteria</taxon>
        <taxon>Rhodospirillales</taxon>
        <taxon>Magnetovibrionaceae</taxon>
        <taxon>Varunaivibrio</taxon>
    </lineage>
</organism>
<evidence type="ECO:0000313" key="3">
    <source>
        <dbReference type="EMBL" id="TCS61780.1"/>
    </source>
</evidence>
<evidence type="ECO:0000313" key="4">
    <source>
        <dbReference type="Proteomes" id="UP000295304"/>
    </source>
</evidence>
<dbReference type="Pfam" id="PF00814">
    <property type="entry name" value="TsaD"/>
    <property type="match status" value="1"/>
</dbReference>
<name>A0A4R3JAU3_9PROT</name>
<feature type="domain" description="Gcp-like" evidence="2">
    <location>
        <begin position="31"/>
        <end position="100"/>
    </location>
</feature>
<dbReference type="NCBIfam" id="TIGR03725">
    <property type="entry name" value="T6A_YeaZ"/>
    <property type="match status" value="1"/>
</dbReference>
<proteinExistence type="predicted"/>
<protein>
    <submittedName>
        <fullName evidence="3">tRNA threonylcarbamoyl adenosine modification protein YeaZ</fullName>
    </submittedName>
</protein>
<sequence>MLTLCLDTTDARYFLGLSREGALENTVSGTAGRALDTEIFPALKALMARGNADLDKVERIAVSIGPGSFVGTRIGLAIANTLARVRAIPVLGIGVLDVLSALGPEEEGATFFCALNCVRDEVFWQKFARRDGVASPQGEIDVRPFDDFAAIGAGVPVIFRAPQMRNTLAFETLNRLSALTLIDGKDAFASLARVAHARRTSGADGGGSTLPTPLYIKPETTRRWQP</sequence>
<dbReference type="RefSeq" id="WP_165886351.1">
    <property type="nucleotide sequence ID" value="NZ_CP119676.1"/>
</dbReference>
<dbReference type="InterPro" id="IPR000905">
    <property type="entry name" value="Gcp-like_dom"/>
</dbReference>
<dbReference type="SUPFAM" id="SSF53067">
    <property type="entry name" value="Actin-like ATPase domain"/>
    <property type="match status" value="1"/>
</dbReference>
<gene>
    <name evidence="3" type="ORF">EDD55_107189</name>
</gene>
<comment type="caution">
    <text evidence="3">The sequence shown here is derived from an EMBL/GenBank/DDBJ whole genome shotgun (WGS) entry which is preliminary data.</text>
</comment>
<accession>A0A4R3JAU3</accession>
<feature type="region of interest" description="Disordered" evidence="1">
    <location>
        <begin position="200"/>
        <end position="226"/>
    </location>
</feature>
<dbReference type="Proteomes" id="UP000295304">
    <property type="component" value="Unassembled WGS sequence"/>
</dbReference>
<keyword evidence="4" id="KW-1185">Reference proteome</keyword>
<reference evidence="3 4" key="1">
    <citation type="submission" date="2019-03" db="EMBL/GenBank/DDBJ databases">
        <title>Genomic Encyclopedia of Type Strains, Phase IV (KMG-IV): sequencing the most valuable type-strain genomes for metagenomic binning, comparative biology and taxonomic classification.</title>
        <authorList>
            <person name="Goeker M."/>
        </authorList>
    </citation>
    <scope>NUCLEOTIDE SEQUENCE [LARGE SCALE GENOMIC DNA]</scope>
    <source>
        <strain evidence="3 4">DSM 101688</strain>
    </source>
</reference>
<dbReference type="Gene3D" id="3.30.420.40">
    <property type="match status" value="2"/>
</dbReference>
<dbReference type="GO" id="GO:0002949">
    <property type="term" value="P:tRNA threonylcarbamoyladenosine modification"/>
    <property type="evidence" value="ECO:0007669"/>
    <property type="project" value="InterPro"/>
</dbReference>
<dbReference type="EMBL" id="SLZW01000007">
    <property type="protein sequence ID" value="TCS61780.1"/>
    <property type="molecule type" value="Genomic_DNA"/>
</dbReference>
<dbReference type="InterPro" id="IPR022496">
    <property type="entry name" value="T6A_TsaB"/>
</dbReference>
<evidence type="ECO:0000259" key="2">
    <source>
        <dbReference type="Pfam" id="PF00814"/>
    </source>
</evidence>